<feature type="domain" description="VTT" evidence="8">
    <location>
        <begin position="55"/>
        <end position="181"/>
    </location>
</feature>
<comment type="subcellular location">
    <subcellularLocation>
        <location evidence="1">Cell membrane</location>
        <topology evidence="1">Multi-pass membrane protein</topology>
    </subcellularLocation>
</comment>
<dbReference type="PANTHER" id="PTHR42709:SF6">
    <property type="entry name" value="UNDECAPRENYL PHOSPHATE TRANSPORTER A"/>
    <property type="match status" value="1"/>
</dbReference>
<dbReference type="EMBL" id="BIXY01000069">
    <property type="protein sequence ID" value="GCF10404.1"/>
    <property type="molecule type" value="Genomic_DNA"/>
</dbReference>
<dbReference type="PANTHER" id="PTHR42709">
    <property type="entry name" value="ALKALINE PHOSPHATASE LIKE PROTEIN"/>
    <property type="match status" value="1"/>
</dbReference>
<organism evidence="9 10">
    <name type="scientific">Dictyobacter arantiisoli</name>
    <dbReference type="NCBI Taxonomy" id="2014874"/>
    <lineage>
        <taxon>Bacteria</taxon>
        <taxon>Bacillati</taxon>
        <taxon>Chloroflexota</taxon>
        <taxon>Ktedonobacteria</taxon>
        <taxon>Ktedonobacterales</taxon>
        <taxon>Dictyobacteraceae</taxon>
        <taxon>Dictyobacter</taxon>
    </lineage>
</organism>
<evidence type="ECO:0000256" key="5">
    <source>
        <dbReference type="ARBA" id="ARBA00022989"/>
    </source>
</evidence>
<evidence type="ECO:0000256" key="2">
    <source>
        <dbReference type="ARBA" id="ARBA00010792"/>
    </source>
</evidence>
<keyword evidence="4 7" id="KW-0812">Transmembrane</keyword>
<sequence length="232" mass="25636">MEQKLSTYFLHSLLSKPALALASINFLQLLQATLHSLGYPAVVLFVMIESSGIPFPGETMLLLASFYAAVYHDLSLPIVIICAAGGAIMGDNLGYMLGRTGGKALVERYGKHFFLKPERLQQAEHFFARHGDKTVFFGRFVAVLRAWAAFLAGINKMAWQKFFLYNALGGILWAIIYGLLGFYAGQIFHNNFAQVERLASNVTWILAGIILIGVVIALILYKKCKQKSVAAK</sequence>
<gene>
    <name evidence="9" type="ORF">KDI_39680</name>
</gene>
<keyword evidence="3" id="KW-1003">Cell membrane</keyword>
<evidence type="ECO:0000256" key="6">
    <source>
        <dbReference type="ARBA" id="ARBA00023136"/>
    </source>
</evidence>
<keyword evidence="10" id="KW-1185">Reference proteome</keyword>
<evidence type="ECO:0000256" key="1">
    <source>
        <dbReference type="ARBA" id="ARBA00004651"/>
    </source>
</evidence>
<dbReference type="Pfam" id="PF09335">
    <property type="entry name" value="VTT_dom"/>
    <property type="match status" value="1"/>
</dbReference>
<dbReference type="InterPro" id="IPR032816">
    <property type="entry name" value="VTT_dom"/>
</dbReference>
<feature type="transmembrane region" description="Helical" evidence="7">
    <location>
        <begin position="30"/>
        <end position="48"/>
    </location>
</feature>
<feature type="transmembrane region" description="Helical" evidence="7">
    <location>
        <begin position="204"/>
        <end position="221"/>
    </location>
</feature>
<name>A0A5A5THF9_9CHLR</name>
<feature type="transmembrane region" description="Helical" evidence="7">
    <location>
        <begin position="60"/>
        <end position="89"/>
    </location>
</feature>
<dbReference type="AlphaFoldDB" id="A0A5A5THF9"/>
<dbReference type="RefSeq" id="WP_172632270.1">
    <property type="nucleotide sequence ID" value="NZ_BIXY01000069.1"/>
</dbReference>
<dbReference type="InterPro" id="IPR051311">
    <property type="entry name" value="DedA_domain"/>
</dbReference>
<comment type="similarity">
    <text evidence="2">Belongs to the DedA family.</text>
</comment>
<evidence type="ECO:0000313" key="9">
    <source>
        <dbReference type="EMBL" id="GCF10404.1"/>
    </source>
</evidence>
<evidence type="ECO:0000259" key="8">
    <source>
        <dbReference type="Pfam" id="PF09335"/>
    </source>
</evidence>
<evidence type="ECO:0000256" key="3">
    <source>
        <dbReference type="ARBA" id="ARBA00022475"/>
    </source>
</evidence>
<accession>A0A5A5THF9</accession>
<evidence type="ECO:0000256" key="7">
    <source>
        <dbReference type="SAM" id="Phobius"/>
    </source>
</evidence>
<keyword evidence="5 7" id="KW-1133">Transmembrane helix</keyword>
<keyword evidence="6 7" id="KW-0472">Membrane</keyword>
<dbReference type="GO" id="GO:0005886">
    <property type="term" value="C:plasma membrane"/>
    <property type="evidence" value="ECO:0007669"/>
    <property type="project" value="UniProtKB-SubCell"/>
</dbReference>
<proteinExistence type="inferred from homology"/>
<feature type="transmembrane region" description="Helical" evidence="7">
    <location>
        <begin position="162"/>
        <end position="184"/>
    </location>
</feature>
<evidence type="ECO:0000313" key="10">
    <source>
        <dbReference type="Proteomes" id="UP000322530"/>
    </source>
</evidence>
<dbReference type="Proteomes" id="UP000322530">
    <property type="component" value="Unassembled WGS sequence"/>
</dbReference>
<comment type="caution">
    <text evidence="9">The sequence shown here is derived from an EMBL/GenBank/DDBJ whole genome shotgun (WGS) entry which is preliminary data.</text>
</comment>
<reference evidence="9 10" key="1">
    <citation type="submission" date="2019-01" db="EMBL/GenBank/DDBJ databases">
        <title>Draft genome sequence of Dictyobacter sp. Uno17.</title>
        <authorList>
            <person name="Wang C.M."/>
            <person name="Zheng Y."/>
            <person name="Sakai Y."/>
            <person name="Abe K."/>
            <person name="Yokota A."/>
            <person name="Yabe S."/>
        </authorList>
    </citation>
    <scope>NUCLEOTIDE SEQUENCE [LARGE SCALE GENOMIC DNA]</scope>
    <source>
        <strain evidence="9 10">Uno17</strain>
    </source>
</reference>
<protein>
    <recommendedName>
        <fullName evidence="8">VTT domain-containing protein</fullName>
    </recommendedName>
</protein>
<evidence type="ECO:0000256" key="4">
    <source>
        <dbReference type="ARBA" id="ARBA00022692"/>
    </source>
</evidence>